<feature type="region of interest" description="Disordered" evidence="1">
    <location>
        <begin position="326"/>
        <end position="349"/>
    </location>
</feature>
<organism evidence="4 5">
    <name type="scientific">Nocardia stercoris</name>
    <dbReference type="NCBI Taxonomy" id="2483361"/>
    <lineage>
        <taxon>Bacteria</taxon>
        <taxon>Bacillati</taxon>
        <taxon>Actinomycetota</taxon>
        <taxon>Actinomycetes</taxon>
        <taxon>Mycobacteriales</taxon>
        <taxon>Nocardiaceae</taxon>
        <taxon>Nocardia</taxon>
    </lineage>
</organism>
<protein>
    <submittedName>
        <fullName evidence="4">DUF4328 domain-containing protein</fullName>
    </submittedName>
</protein>
<keyword evidence="5" id="KW-1185">Reference proteome</keyword>
<keyword evidence="2" id="KW-0472">Membrane</keyword>
<dbReference type="Proteomes" id="UP000279275">
    <property type="component" value="Unassembled WGS sequence"/>
</dbReference>
<reference evidence="4 5" key="1">
    <citation type="submission" date="2018-10" db="EMBL/GenBank/DDBJ databases">
        <title>Isolation from cow dung.</title>
        <authorList>
            <person name="Ling L."/>
        </authorList>
    </citation>
    <scope>NUCLEOTIDE SEQUENCE [LARGE SCALE GENOMIC DNA]</scope>
    <source>
        <strain evidence="4 5">NEAU-LL90</strain>
    </source>
</reference>
<evidence type="ECO:0000313" key="5">
    <source>
        <dbReference type="Proteomes" id="UP000279275"/>
    </source>
</evidence>
<feature type="transmembrane region" description="Helical" evidence="2">
    <location>
        <begin position="113"/>
        <end position="134"/>
    </location>
</feature>
<dbReference type="Pfam" id="PF14219">
    <property type="entry name" value="DUF4328"/>
    <property type="match status" value="1"/>
</dbReference>
<evidence type="ECO:0000259" key="3">
    <source>
        <dbReference type="Pfam" id="PF14219"/>
    </source>
</evidence>
<feature type="transmembrane region" description="Helical" evidence="2">
    <location>
        <begin position="244"/>
        <end position="262"/>
    </location>
</feature>
<evidence type="ECO:0000256" key="2">
    <source>
        <dbReference type="SAM" id="Phobius"/>
    </source>
</evidence>
<dbReference type="AlphaFoldDB" id="A0A3M2LBS3"/>
<feature type="transmembrane region" description="Helical" evidence="2">
    <location>
        <begin position="197"/>
        <end position="215"/>
    </location>
</feature>
<name>A0A3M2LBS3_9NOCA</name>
<feature type="transmembrane region" description="Helical" evidence="2">
    <location>
        <begin position="274"/>
        <end position="296"/>
    </location>
</feature>
<feature type="domain" description="DUF4328" evidence="3">
    <location>
        <begin position="139"/>
        <end position="299"/>
    </location>
</feature>
<dbReference type="InterPro" id="IPR025565">
    <property type="entry name" value="DUF4328"/>
</dbReference>
<feature type="transmembrane region" description="Helical" evidence="2">
    <location>
        <begin position="154"/>
        <end position="177"/>
    </location>
</feature>
<dbReference type="EMBL" id="RFFH01000002">
    <property type="protein sequence ID" value="RMI34170.1"/>
    <property type="molecule type" value="Genomic_DNA"/>
</dbReference>
<sequence>MGARTGSVVQPCARCGSRWAVQNKPLYWCPRCRGVLLSPGPVDAPAEQRNYRWVVRAPGRRGPVTRPALRADRTPTPHYREIPTWGLRDRPAPPPAAARRGRWDRSPEQVLRLLRVTALLFLIAACAELGRYLILLRNRTALIDPLVLGLSDWSVWIAELVAPLAALGAAIGVVGWLADTRRAAFAAAGLRDPRPRWLLFTGCLVPVVNLLWPGVYLTELVRARAAGPRGVRGGAPYALRAVRIWWLVWITGGVMVAIGIGFRFTHTLQAQANGVIFAVYTNLVAVAATALTVWVMHAVDGRDLRGRVRVPKRWVPAAGPARPVIAPVEPEPAAEPAAEETEPVKVAAR</sequence>
<keyword evidence="2" id="KW-0812">Transmembrane</keyword>
<gene>
    <name evidence="4" type="ORF">EBN03_07045</name>
</gene>
<dbReference type="RefSeq" id="WP_122187094.1">
    <property type="nucleotide sequence ID" value="NZ_RFFH01000002.1"/>
</dbReference>
<accession>A0A3M2LBS3</accession>
<dbReference type="OrthoDB" id="4774087at2"/>
<proteinExistence type="predicted"/>
<comment type="caution">
    <text evidence="4">The sequence shown here is derived from an EMBL/GenBank/DDBJ whole genome shotgun (WGS) entry which is preliminary data.</text>
</comment>
<evidence type="ECO:0000313" key="4">
    <source>
        <dbReference type="EMBL" id="RMI34170.1"/>
    </source>
</evidence>
<keyword evidence="2" id="KW-1133">Transmembrane helix</keyword>
<evidence type="ECO:0000256" key="1">
    <source>
        <dbReference type="SAM" id="MobiDB-lite"/>
    </source>
</evidence>